<protein>
    <submittedName>
        <fullName evidence="2">Conserved Archaeal protein</fullName>
    </submittedName>
</protein>
<evidence type="ECO:0000313" key="2">
    <source>
        <dbReference type="EMBL" id="AAY79848.1"/>
    </source>
</evidence>
<evidence type="ECO:0000313" key="3">
    <source>
        <dbReference type="Proteomes" id="UP000001018"/>
    </source>
</evidence>
<dbReference type="InterPro" id="IPR036409">
    <property type="entry name" value="Aldolase_II/adducin_N_sf"/>
</dbReference>
<dbReference type="Proteomes" id="UP000001018">
    <property type="component" value="Chromosome"/>
</dbReference>
<proteinExistence type="predicted"/>
<dbReference type="SUPFAM" id="SSF47413">
    <property type="entry name" value="lambda repressor-like DNA-binding domains"/>
    <property type="match status" value="1"/>
</dbReference>
<dbReference type="GO" id="GO:0003677">
    <property type="term" value="F:DNA binding"/>
    <property type="evidence" value="ECO:0007669"/>
    <property type="project" value="InterPro"/>
</dbReference>
<dbReference type="STRING" id="330779.Saci_0437"/>
<dbReference type="PANTHER" id="PTHR40730">
    <property type="entry name" value="TRANSCRIPTIONAL REGULATOR PROTEIN-LIKE PROTEIN"/>
    <property type="match status" value="1"/>
</dbReference>
<dbReference type="eggNOG" id="arCOG00021">
    <property type="taxonomic scope" value="Archaea"/>
</dbReference>
<evidence type="ECO:0000259" key="1">
    <source>
        <dbReference type="Pfam" id="PF10120"/>
    </source>
</evidence>
<dbReference type="Pfam" id="PF10120">
    <property type="entry name" value="ThiN"/>
    <property type="match status" value="1"/>
</dbReference>
<dbReference type="HOGENOM" id="CLU_054903_0_0_2"/>
<feature type="domain" description="Thiamine-phosphate synthase ThiN" evidence="1">
    <location>
        <begin position="137"/>
        <end position="294"/>
    </location>
</feature>
<dbReference type="KEGG" id="sai:Saci_0437"/>
<dbReference type="AlphaFoldDB" id="Q4JBI0"/>
<dbReference type="InterPro" id="IPR001387">
    <property type="entry name" value="Cro/C1-type_HTH"/>
</dbReference>
<dbReference type="InterPro" id="IPR019293">
    <property type="entry name" value="ThiN"/>
</dbReference>
<dbReference type="InterPro" id="IPR010982">
    <property type="entry name" value="Lambda_DNA-bd_dom_sf"/>
</dbReference>
<dbReference type="EMBL" id="CP000077">
    <property type="protein sequence ID" value="AAY79848.1"/>
    <property type="molecule type" value="Genomic_DNA"/>
</dbReference>
<dbReference type="SUPFAM" id="SSF53639">
    <property type="entry name" value="AraD/HMP-PK domain-like"/>
    <property type="match status" value="1"/>
</dbReference>
<accession>Q4JBI0</accession>
<name>Q4JBI0_SULAC</name>
<dbReference type="PATRIC" id="fig|330779.12.peg.434"/>
<dbReference type="PANTHER" id="PTHR40730:SF4">
    <property type="entry name" value="TRANSCRIPTIONAL REGULATOR"/>
    <property type="match status" value="1"/>
</dbReference>
<gene>
    <name evidence="2" type="ordered locus">Saci_0437</name>
</gene>
<dbReference type="Gene3D" id="3.40.225.10">
    <property type="entry name" value="Class II aldolase/adducin N-terminal domain"/>
    <property type="match status" value="1"/>
</dbReference>
<dbReference type="CDD" id="cd00093">
    <property type="entry name" value="HTH_XRE"/>
    <property type="match status" value="1"/>
</dbReference>
<reference evidence="2 3" key="1">
    <citation type="journal article" date="2005" name="J. Bacteriol.">
        <title>The genome of Sulfolobus acidocaldarius, a model organism of the Crenarchaeota.</title>
        <authorList>
            <person name="Chen L."/>
            <person name="Brugger K."/>
            <person name="Skovgaard M."/>
            <person name="Redder P."/>
            <person name="She Q."/>
            <person name="Torarinsson E."/>
            <person name="Greve B."/>
            <person name="Awayez M."/>
            <person name="Zibat A."/>
            <person name="Klenk H.-P."/>
            <person name="Garrett R.A."/>
        </authorList>
    </citation>
    <scope>NUCLEOTIDE SEQUENCE [LARGE SCALE GENOMIC DNA]</scope>
    <source>
        <strain evidence="3">ATCC 33909 / DSM 639 / JCM 8929 / NBRC 15157 / NCIMB 11770</strain>
    </source>
</reference>
<sequence length="307" mass="34725">MAESPLSIIADDLIPVIRVFVAKKLRERGMTQSRIATLLGVSQPAIKQYLDEDEQEEVNKIRKMGLNEEEIYDVVNNVVELLLRNNTKSAMYYITDFGLRVLNELKLCKYHREINNLIPQDCDICKLFYHSSDEEIMDIAISLIQNPIVAPLIPQVLSNIAYAEQNAKNEDDVIAIPGRITRVLGVPTPASKPMRGASKHLSRILLGIIKKRGDIRAVMNIKYDETLKTVFSQLKLKVVYVGPHDYATNEDIAKEIVDAFTDDADCVVHLGGKNIEANTYVFGRDPIDVTKKVLNIARKYRELTENE</sequence>
<organism evidence="2 3">
    <name type="scientific">Sulfolobus acidocaldarius (strain ATCC 33909 / DSM 639 / JCM 8929 / NBRC 15157 / NCIMB 11770)</name>
    <dbReference type="NCBI Taxonomy" id="330779"/>
    <lineage>
        <taxon>Archaea</taxon>
        <taxon>Thermoproteota</taxon>
        <taxon>Thermoprotei</taxon>
        <taxon>Sulfolobales</taxon>
        <taxon>Sulfolobaceae</taxon>
        <taxon>Sulfolobus</taxon>
    </lineage>
</organism>
<keyword evidence="3" id="KW-1185">Reference proteome</keyword>